<dbReference type="InterPro" id="IPR000757">
    <property type="entry name" value="Beta-glucanase-like"/>
</dbReference>
<dbReference type="InterPro" id="IPR013320">
    <property type="entry name" value="ConA-like_dom_sf"/>
</dbReference>
<evidence type="ECO:0000313" key="4">
    <source>
        <dbReference type="Proteomes" id="UP000076881"/>
    </source>
</evidence>
<accession>A0A168IWQ1</accession>
<comment type="caution">
    <text evidence="3">The sequence shown here is derived from an EMBL/GenBank/DDBJ whole genome shotgun (WGS) entry which is preliminary data.</text>
</comment>
<name>A0A168IWQ1_CORDF</name>
<organism evidence="3 4">
    <name type="scientific">Akanthomyces lecanii RCEF 1005</name>
    <dbReference type="NCBI Taxonomy" id="1081108"/>
    <lineage>
        <taxon>Eukaryota</taxon>
        <taxon>Fungi</taxon>
        <taxon>Dikarya</taxon>
        <taxon>Ascomycota</taxon>
        <taxon>Pezizomycotina</taxon>
        <taxon>Sordariomycetes</taxon>
        <taxon>Hypocreomycetidae</taxon>
        <taxon>Hypocreales</taxon>
        <taxon>Cordycipitaceae</taxon>
        <taxon>Akanthomyces</taxon>
        <taxon>Cordyceps confragosa</taxon>
    </lineage>
</organism>
<dbReference type="Gene3D" id="2.60.120.200">
    <property type="match status" value="1"/>
</dbReference>
<gene>
    <name evidence="3" type="ORF">LEL_03230</name>
</gene>
<dbReference type="PANTHER" id="PTHR38121">
    <property type="entry name" value="GH16 DOMAIN-CONTAINING PROTEIN"/>
    <property type="match status" value="1"/>
</dbReference>
<reference evidence="3 4" key="1">
    <citation type="journal article" date="2016" name="Genome Biol. Evol.">
        <title>Divergent and convergent evolution of fungal pathogenicity.</title>
        <authorList>
            <person name="Shang Y."/>
            <person name="Xiao G."/>
            <person name="Zheng P."/>
            <person name="Cen K."/>
            <person name="Zhan S."/>
            <person name="Wang C."/>
        </authorList>
    </citation>
    <scope>NUCLEOTIDE SEQUENCE [LARGE SCALE GENOMIC DNA]</scope>
    <source>
        <strain evidence="3 4">RCEF 1005</strain>
    </source>
</reference>
<keyword evidence="3" id="KW-0430">Lectin</keyword>
<dbReference type="PANTHER" id="PTHR38121:SF4">
    <property type="entry name" value="GH16 DOMAIN-CONTAINING PROTEIN-RELATED"/>
    <property type="match status" value="1"/>
</dbReference>
<dbReference type="AlphaFoldDB" id="A0A168IWQ1"/>
<evidence type="ECO:0000313" key="3">
    <source>
        <dbReference type="EMBL" id="OAA79744.1"/>
    </source>
</evidence>
<dbReference type="GO" id="GO:0004553">
    <property type="term" value="F:hydrolase activity, hydrolyzing O-glycosyl compounds"/>
    <property type="evidence" value="ECO:0007669"/>
    <property type="project" value="InterPro"/>
</dbReference>
<keyword evidence="1" id="KW-0732">Signal</keyword>
<feature type="chain" id="PRO_5007898023" evidence="1">
    <location>
        <begin position="22"/>
        <end position="323"/>
    </location>
</feature>
<proteinExistence type="predicted"/>
<dbReference type="SUPFAM" id="SSF49899">
    <property type="entry name" value="Concanavalin A-like lectins/glucanases"/>
    <property type="match status" value="1"/>
</dbReference>
<evidence type="ECO:0000259" key="2">
    <source>
        <dbReference type="PROSITE" id="PS51762"/>
    </source>
</evidence>
<dbReference type="GO" id="GO:0005975">
    <property type="term" value="P:carbohydrate metabolic process"/>
    <property type="evidence" value="ECO:0007669"/>
    <property type="project" value="InterPro"/>
</dbReference>
<protein>
    <submittedName>
        <fullName evidence="3">Concanavalin A-like lectin/glucanase, subgroup</fullName>
    </submittedName>
</protein>
<keyword evidence="4" id="KW-1185">Reference proteome</keyword>
<dbReference type="PROSITE" id="PS51762">
    <property type="entry name" value="GH16_2"/>
    <property type="match status" value="1"/>
</dbReference>
<feature type="domain" description="GH16" evidence="2">
    <location>
        <begin position="79"/>
        <end position="303"/>
    </location>
</feature>
<feature type="signal peptide" evidence="1">
    <location>
        <begin position="1"/>
        <end position="21"/>
    </location>
</feature>
<dbReference type="STRING" id="1081108.A0A168IWQ1"/>
<evidence type="ECO:0000256" key="1">
    <source>
        <dbReference type="SAM" id="SignalP"/>
    </source>
</evidence>
<dbReference type="CDD" id="cd00413">
    <property type="entry name" value="Glyco_hydrolase_16"/>
    <property type="match status" value="1"/>
</dbReference>
<sequence>MPASAVSLLSVLVAIAKLASAQVVDDSQCDCYVTDGRFPTYYQNHGFWDFRSLSRCAGVPPVIQDVDGNLNAKVTCSLFDWSDPFTEFWGPQHWTNGKQGFPMIMSYNNLYIERNPSGGQSDTFMTMRTSRLPGFQTAAELQSMNKVDHASIRMLARSHGSPGACTSVFTYLGAEHLKDVQESDVEMLTREPATAIHYTNQPSYLEDGTTVDGASYNVTLPGGRAWSDWITHRLDWTPGRTTFSVDGVESHTQTFQAPRDPSLVLLNAWSDGGVWTGQMAQGGEAFQNVQWIEMLYNVLPDGAQCNRKCSIDKSPQVGKPVRI</sequence>
<dbReference type="Pfam" id="PF00722">
    <property type="entry name" value="Glyco_hydro_16"/>
    <property type="match status" value="1"/>
</dbReference>
<dbReference type="EMBL" id="AZHF01000002">
    <property type="protein sequence ID" value="OAA79744.1"/>
    <property type="molecule type" value="Genomic_DNA"/>
</dbReference>
<dbReference type="Proteomes" id="UP000076881">
    <property type="component" value="Unassembled WGS sequence"/>
</dbReference>
<dbReference type="GO" id="GO:0030246">
    <property type="term" value="F:carbohydrate binding"/>
    <property type="evidence" value="ECO:0007669"/>
    <property type="project" value="UniProtKB-KW"/>
</dbReference>
<dbReference type="OrthoDB" id="4388755at2759"/>